<protein>
    <submittedName>
        <fullName evidence="1">Uncharacterized protein</fullName>
    </submittedName>
</protein>
<name>A0A6C0JZS2_9ZZZZ</name>
<proteinExistence type="predicted"/>
<sequence length="100" mass="11805">MALEALKALAEKYFCEKCCKNVLNIIAELQKNWEDARHKSRMAYHAYRHAESLYDSTSEVYIQKRDEYVDASNALARVYDEIEEFHEQQYQTLMSLMSAD</sequence>
<evidence type="ECO:0000313" key="1">
    <source>
        <dbReference type="EMBL" id="QHU09907.1"/>
    </source>
</evidence>
<accession>A0A6C0JZS2</accession>
<dbReference type="EMBL" id="MN740746">
    <property type="protein sequence ID" value="QHU09907.1"/>
    <property type="molecule type" value="Genomic_DNA"/>
</dbReference>
<organism evidence="1">
    <name type="scientific">viral metagenome</name>
    <dbReference type="NCBI Taxonomy" id="1070528"/>
    <lineage>
        <taxon>unclassified sequences</taxon>
        <taxon>metagenomes</taxon>
        <taxon>organismal metagenomes</taxon>
    </lineage>
</organism>
<reference evidence="1" key="1">
    <citation type="journal article" date="2020" name="Nature">
        <title>Giant virus diversity and host interactions through global metagenomics.</title>
        <authorList>
            <person name="Schulz F."/>
            <person name="Roux S."/>
            <person name="Paez-Espino D."/>
            <person name="Jungbluth S."/>
            <person name="Walsh D.A."/>
            <person name="Denef V.J."/>
            <person name="McMahon K.D."/>
            <person name="Konstantinidis K.T."/>
            <person name="Eloe-Fadrosh E.A."/>
            <person name="Kyrpides N.C."/>
            <person name="Woyke T."/>
        </authorList>
    </citation>
    <scope>NUCLEOTIDE SEQUENCE</scope>
    <source>
        <strain evidence="1">GVMAG-S-1101164-164</strain>
    </source>
</reference>
<dbReference type="AlphaFoldDB" id="A0A6C0JZS2"/>